<dbReference type="InterPro" id="IPR050951">
    <property type="entry name" value="Retrovirus_Pol_polyprotein"/>
</dbReference>
<dbReference type="SUPFAM" id="SSF53098">
    <property type="entry name" value="Ribonuclease H-like"/>
    <property type="match status" value="1"/>
</dbReference>
<dbReference type="EMBL" id="LWCA01000060">
    <property type="protein sequence ID" value="OAF71335.1"/>
    <property type="molecule type" value="Genomic_DNA"/>
</dbReference>
<keyword evidence="2" id="KW-1185">Reference proteome</keyword>
<proteinExistence type="predicted"/>
<protein>
    <recommendedName>
        <fullName evidence="3">Integrase catalytic domain-containing protein</fullName>
    </recommendedName>
</protein>
<dbReference type="PANTHER" id="PTHR37984:SF5">
    <property type="entry name" value="PROTEIN NYNRIN-LIKE"/>
    <property type="match status" value="1"/>
</dbReference>
<comment type="caution">
    <text evidence="1">The sequence shown here is derived from an EMBL/GenBank/DDBJ whole genome shotgun (WGS) entry which is preliminary data.</text>
</comment>
<evidence type="ECO:0000313" key="2">
    <source>
        <dbReference type="Proteomes" id="UP000078046"/>
    </source>
</evidence>
<gene>
    <name evidence="1" type="ORF">A3Q56_00914</name>
</gene>
<name>A0A177BAV0_9BILA</name>
<dbReference type="AlphaFoldDB" id="A0A177BAV0"/>
<evidence type="ECO:0008006" key="3">
    <source>
        <dbReference type="Google" id="ProtNLM"/>
    </source>
</evidence>
<dbReference type="InterPro" id="IPR012337">
    <property type="entry name" value="RNaseH-like_sf"/>
</dbReference>
<dbReference type="InterPro" id="IPR036397">
    <property type="entry name" value="RNaseH_sf"/>
</dbReference>
<sequence>MISQLNITADMLSRIPQMNHIYSSNDIFNLKQAQNDDKDCKKIYKKINKPDTITPVNTLLPYIKQLIIKDDRIYYKQPNTLRTIVSQSKTTEIIKFFHNEKIYNHPGIYKTLENIKNIIFRQKCQISTGAVERLNRTLRDKIRTNCNEDNDNWDEFLPLFLLSIRNSISHKTGYSPSQILYNKSLTMPIHNVQNKQKILIYNITKTNMKKNYDHLALKKQNDHAAQFTPNFPRLTKN</sequence>
<dbReference type="OrthoDB" id="10047206at2759"/>
<dbReference type="Gene3D" id="3.30.420.10">
    <property type="entry name" value="Ribonuclease H-like superfamily/Ribonuclease H"/>
    <property type="match status" value="1"/>
</dbReference>
<dbReference type="PANTHER" id="PTHR37984">
    <property type="entry name" value="PROTEIN CBG26694"/>
    <property type="match status" value="1"/>
</dbReference>
<dbReference type="GO" id="GO:0003676">
    <property type="term" value="F:nucleic acid binding"/>
    <property type="evidence" value="ECO:0007669"/>
    <property type="project" value="InterPro"/>
</dbReference>
<dbReference type="Proteomes" id="UP000078046">
    <property type="component" value="Unassembled WGS sequence"/>
</dbReference>
<evidence type="ECO:0000313" key="1">
    <source>
        <dbReference type="EMBL" id="OAF71335.1"/>
    </source>
</evidence>
<reference evidence="1 2" key="1">
    <citation type="submission" date="2016-04" db="EMBL/GenBank/DDBJ databases">
        <title>The genome of Intoshia linei affirms orthonectids as highly simplified spiralians.</title>
        <authorList>
            <person name="Mikhailov K.V."/>
            <person name="Slusarev G.S."/>
            <person name="Nikitin M.A."/>
            <person name="Logacheva M.D."/>
            <person name="Penin A."/>
            <person name="Aleoshin V."/>
            <person name="Panchin Y.V."/>
        </authorList>
    </citation>
    <scope>NUCLEOTIDE SEQUENCE [LARGE SCALE GENOMIC DNA]</scope>
    <source>
        <strain evidence="1">Intl2013</strain>
        <tissue evidence="1">Whole animal</tissue>
    </source>
</reference>
<accession>A0A177BAV0</accession>
<organism evidence="1 2">
    <name type="scientific">Intoshia linei</name>
    <dbReference type="NCBI Taxonomy" id="1819745"/>
    <lineage>
        <taxon>Eukaryota</taxon>
        <taxon>Metazoa</taxon>
        <taxon>Spiralia</taxon>
        <taxon>Lophotrochozoa</taxon>
        <taxon>Mesozoa</taxon>
        <taxon>Orthonectida</taxon>
        <taxon>Rhopaluridae</taxon>
        <taxon>Intoshia</taxon>
    </lineage>
</organism>